<dbReference type="Proteomes" id="UP000251402">
    <property type="component" value="Chromosome"/>
</dbReference>
<dbReference type="RefSeq" id="WP_112569628.1">
    <property type="nucleotide sequence ID" value="NZ_CP043450.1"/>
</dbReference>
<accession>A0A5C1HTB1</accession>
<feature type="coiled-coil region" evidence="1">
    <location>
        <begin position="647"/>
        <end position="703"/>
    </location>
</feature>
<evidence type="ECO:0000256" key="2">
    <source>
        <dbReference type="SAM" id="MobiDB-lite"/>
    </source>
</evidence>
<evidence type="ECO:0000313" key="4">
    <source>
        <dbReference type="Proteomes" id="UP000251402"/>
    </source>
</evidence>
<keyword evidence="1" id="KW-0175">Coiled coil</keyword>
<protein>
    <submittedName>
        <fullName evidence="3">Uncharacterized protein</fullName>
    </submittedName>
</protein>
<name>A0A5C1HTB1_9SPHI</name>
<sequence>MEIKSKNEIKDLDNIISKQNALAGEKRPDIIDQVIVKYDSKLGKAETLQEKRPSWSNLFGLFKSNSNADYYLIDTDAKVSFKLQYEVSTPEYGLLVFNIAFTISAIPNAETKLVETLARRKTPTTILQEKLSVWIEGLIASQVTNVFQRFDSFAATLKSTLIQQGSAIGLKFDLKVSGAEEDQPLPGSFSTDWLDVPVQPKDYNDLMKLQINVTMAPDPAAPATLVKLGYKKKDTFNSLLKQWLQAFVRESYSYNDLNANLHSRFRNSLMAYWNEQFSKQNLGWTAVELVLKSLEVLPAEFKFEKMEIEVDLRNVRVPLRNTVILNLENAEKFKNRRITDLERWIREKLQQIAQNMLSHVSYAELVSNINVYGDSIKSDLNAVAREIGYKVEYLLTAELVDHARLNFNFQFDKNEQAYQTSLNENVRLNVLISGKISSLNHPTWKSTLTPDTDFAKEMKKVLIPEVRKELLNTQADDFYTRFTDKVGPALEARIRAKLVSEFNVDPEVDILPQMEESDIIDLINQLQTGLQEVPVDCFNGAANYKVTFSVTAVDPLKWSLFANRNYSDAEQVKAAVGERIRIHTENLIRLHVKDVALLSDARMYELVSRFAADTDQTVRDKLGLIIDIIDVEQLSNKVGETFSRTTLSHIIEKIEQLQEAIRRTDRKIIEAIISDDDENSYEVKLLEKKKEQLTKLLKDENLSAFMLSNNSGGEKFDKMLDNKSNNISSQISATDTAPTDETEDVEKI</sequence>
<proteinExistence type="predicted"/>
<keyword evidence="4" id="KW-1185">Reference proteome</keyword>
<gene>
    <name evidence="3" type="ORF">DEO27_003100</name>
</gene>
<dbReference type="EMBL" id="CP043450">
    <property type="protein sequence ID" value="QEM09044.1"/>
    <property type="molecule type" value="Genomic_DNA"/>
</dbReference>
<feature type="compositionally biased region" description="Acidic residues" evidence="2">
    <location>
        <begin position="738"/>
        <end position="748"/>
    </location>
</feature>
<evidence type="ECO:0000313" key="3">
    <source>
        <dbReference type="EMBL" id="QEM09044.1"/>
    </source>
</evidence>
<evidence type="ECO:0000256" key="1">
    <source>
        <dbReference type="SAM" id="Coils"/>
    </source>
</evidence>
<feature type="region of interest" description="Disordered" evidence="2">
    <location>
        <begin position="727"/>
        <end position="748"/>
    </location>
</feature>
<dbReference type="AlphaFoldDB" id="A0A5C1HTB1"/>
<reference evidence="3" key="1">
    <citation type="submission" date="2019-08" db="EMBL/GenBank/DDBJ databases">
        <title>Comparative genome analysis confer to the adaptation heavy metal polluted environment.</title>
        <authorList>
            <person name="Li Y."/>
        </authorList>
    </citation>
    <scope>NUCLEOTIDE SEQUENCE [LARGE SCALE GENOMIC DNA]</scope>
    <source>
        <strain evidence="3">P1</strain>
    </source>
</reference>
<dbReference type="KEGG" id="mrub:DEO27_003100"/>
<organism evidence="3 4">
    <name type="scientific">Mucilaginibacter rubeus</name>
    <dbReference type="NCBI Taxonomy" id="2027860"/>
    <lineage>
        <taxon>Bacteria</taxon>
        <taxon>Pseudomonadati</taxon>
        <taxon>Bacteroidota</taxon>
        <taxon>Sphingobacteriia</taxon>
        <taxon>Sphingobacteriales</taxon>
        <taxon>Sphingobacteriaceae</taxon>
        <taxon>Mucilaginibacter</taxon>
    </lineage>
</organism>